<evidence type="ECO:0000313" key="2">
    <source>
        <dbReference type="Proteomes" id="UP000006038"/>
    </source>
</evidence>
<organism evidence="1">
    <name type="scientific">Oryza brachyantha</name>
    <name type="common">malo sina</name>
    <dbReference type="NCBI Taxonomy" id="4533"/>
    <lineage>
        <taxon>Eukaryota</taxon>
        <taxon>Viridiplantae</taxon>
        <taxon>Streptophyta</taxon>
        <taxon>Embryophyta</taxon>
        <taxon>Tracheophyta</taxon>
        <taxon>Spermatophyta</taxon>
        <taxon>Magnoliopsida</taxon>
        <taxon>Liliopsida</taxon>
        <taxon>Poales</taxon>
        <taxon>Poaceae</taxon>
        <taxon>BOP clade</taxon>
        <taxon>Oryzoideae</taxon>
        <taxon>Oryzeae</taxon>
        <taxon>Oryzinae</taxon>
        <taxon>Oryza</taxon>
    </lineage>
</organism>
<reference evidence="1" key="1">
    <citation type="journal article" date="2013" name="Nat. Commun.">
        <title>Whole-genome sequencing of Oryza brachyantha reveals mechanisms underlying Oryza genome evolution.</title>
        <authorList>
            <person name="Chen J."/>
            <person name="Huang Q."/>
            <person name="Gao D."/>
            <person name="Wang J."/>
            <person name="Lang Y."/>
            <person name="Liu T."/>
            <person name="Li B."/>
            <person name="Bai Z."/>
            <person name="Luis Goicoechea J."/>
            <person name="Liang C."/>
            <person name="Chen C."/>
            <person name="Zhang W."/>
            <person name="Sun S."/>
            <person name="Liao Y."/>
            <person name="Zhang X."/>
            <person name="Yang L."/>
            <person name="Song C."/>
            <person name="Wang M."/>
            <person name="Shi J."/>
            <person name="Liu G."/>
            <person name="Liu J."/>
            <person name="Zhou H."/>
            <person name="Zhou W."/>
            <person name="Yu Q."/>
            <person name="An N."/>
            <person name="Chen Y."/>
            <person name="Cai Q."/>
            <person name="Wang B."/>
            <person name="Liu B."/>
            <person name="Min J."/>
            <person name="Huang Y."/>
            <person name="Wu H."/>
            <person name="Li Z."/>
            <person name="Zhang Y."/>
            <person name="Yin Y."/>
            <person name="Song W."/>
            <person name="Jiang J."/>
            <person name="Jackson S.A."/>
            <person name="Wing R.A."/>
            <person name="Wang J."/>
            <person name="Chen M."/>
        </authorList>
    </citation>
    <scope>NUCLEOTIDE SEQUENCE [LARGE SCALE GENOMIC DNA]</scope>
    <source>
        <strain evidence="1">cv. IRGC 101232</strain>
    </source>
</reference>
<dbReference type="EnsemblPlants" id="OB01G52610.1">
    <property type="protein sequence ID" value="OB01G52610.1"/>
    <property type="gene ID" value="OB01G52610"/>
</dbReference>
<reference evidence="1" key="2">
    <citation type="submission" date="2013-04" db="UniProtKB">
        <authorList>
            <consortium name="EnsemblPlants"/>
        </authorList>
    </citation>
    <scope>IDENTIFICATION</scope>
</reference>
<dbReference type="Gramene" id="OB01G52610.1">
    <property type="protein sequence ID" value="OB01G52610.1"/>
    <property type="gene ID" value="OB01G52610"/>
</dbReference>
<name>J3L7Q5_ORYBR</name>
<dbReference type="Proteomes" id="UP000006038">
    <property type="component" value="Chromosome 1"/>
</dbReference>
<sequence length="151" mass="17068">MDTGHNLSTKTEKNIRPSASEQQILNAVPWQFHGEYYWFCLQLQAYYSNRSSDLNSEVLTWATLLQSQAKESPGNCRLVRKLRGKVRSVFSEAAIGQSLIRVGVSRSHGMRGRLSASKRTGASEYQHLVHMLLNPGPDNHLSLSLFCMIFQ</sequence>
<evidence type="ECO:0000313" key="1">
    <source>
        <dbReference type="EnsemblPlants" id="OB01G52610.1"/>
    </source>
</evidence>
<dbReference type="HOGENOM" id="CLU_1734285_0_0_1"/>
<keyword evidence="2" id="KW-1185">Reference proteome</keyword>
<protein>
    <submittedName>
        <fullName evidence="1">Uncharacterized protein</fullName>
    </submittedName>
</protein>
<dbReference type="AlphaFoldDB" id="J3L7Q5"/>
<proteinExistence type="predicted"/>
<accession>J3L7Q5</accession>